<name>A0A9X1Y2K6_9PROT</name>
<dbReference type="EMBL" id="JALPRX010000005">
    <property type="protein sequence ID" value="MCK8782989.1"/>
    <property type="molecule type" value="Genomic_DNA"/>
</dbReference>
<reference evidence="2" key="1">
    <citation type="submission" date="2022-04" db="EMBL/GenBank/DDBJ databases">
        <title>Roseomonas acroporae sp. nov., isolated from coral Acropora digitifera.</title>
        <authorList>
            <person name="Sun H."/>
        </authorList>
    </citation>
    <scope>NUCLEOTIDE SEQUENCE</scope>
    <source>
        <strain evidence="2">NAR14</strain>
    </source>
</reference>
<sequence>MILSALSQGTARLLRPARPEREEVQEGFALLAAGVRGRQSLPRGADGDRGRLRLPRGTDGAEGRRSPPRGGARRRNRVPALLAALWLSGCAAADFDLGHGSTPPEAAAAVSPALYAEFCAVSQIRKRPGFGADIRGGIGGHAVFYLHGACRDRDARYPVLRLCDPSRPGEPEGAGLSMNSNYRNAKWVATDGPGFFFEGGLRPGERLTRARYRQAQAEAAAQGIFDGVEFHETSFAAMPPGMSRRDWMYEISVATDYAIAFGRGRYCARVPVGRAAMGRMVAFLNAENAPYRAGQREFRWNIFNDNCAHLAHNALAAAGLWAEWPTGRPLLVSVFDFPVPRNEFVNTALRANDMPIDDLDAVWADAAARRSVLRAAELPTRPGALVSAVPPWRDNDLYETDLALIFYDDAITSRYQRRFDRLFAEARFHDAEANLAHFAALYARIRAARQPPEGWLRRHGQAAPAERARLAAFHARYYEAVDAAAASVATRLALLRAAVPRGEASRADGPGAAGAPSCRC</sequence>
<dbReference type="Proteomes" id="UP001139516">
    <property type="component" value="Unassembled WGS sequence"/>
</dbReference>
<proteinExistence type="predicted"/>
<comment type="caution">
    <text evidence="2">The sequence shown here is derived from an EMBL/GenBank/DDBJ whole genome shotgun (WGS) entry which is preliminary data.</text>
</comment>
<keyword evidence="3" id="KW-1185">Reference proteome</keyword>
<evidence type="ECO:0000313" key="2">
    <source>
        <dbReference type="EMBL" id="MCK8782989.1"/>
    </source>
</evidence>
<accession>A0A9X1Y2K6</accession>
<dbReference type="RefSeq" id="WP_248665117.1">
    <property type="nucleotide sequence ID" value="NZ_JALPRX010000005.1"/>
</dbReference>
<protein>
    <recommendedName>
        <fullName evidence="4">DUF4105 domain-containing protein</fullName>
    </recommendedName>
</protein>
<gene>
    <name evidence="2" type="ORF">M0638_01165</name>
</gene>
<dbReference type="AlphaFoldDB" id="A0A9X1Y2K6"/>
<organism evidence="2 3">
    <name type="scientific">Roseomonas acroporae</name>
    <dbReference type="NCBI Taxonomy" id="2937791"/>
    <lineage>
        <taxon>Bacteria</taxon>
        <taxon>Pseudomonadati</taxon>
        <taxon>Pseudomonadota</taxon>
        <taxon>Alphaproteobacteria</taxon>
        <taxon>Acetobacterales</taxon>
        <taxon>Roseomonadaceae</taxon>
        <taxon>Roseomonas</taxon>
    </lineage>
</organism>
<feature type="region of interest" description="Disordered" evidence="1">
    <location>
        <begin position="39"/>
        <end position="74"/>
    </location>
</feature>
<evidence type="ECO:0000313" key="3">
    <source>
        <dbReference type="Proteomes" id="UP001139516"/>
    </source>
</evidence>
<evidence type="ECO:0008006" key="4">
    <source>
        <dbReference type="Google" id="ProtNLM"/>
    </source>
</evidence>
<evidence type="ECO:0000256" key="1">
    <source>
        <dbReference type="SAM" id="MobiDB-lite"/>
    </source>
</evidence>